<gene>
    <name evidence="1" type="ORF">SAMN06297229_0242</name>
</gene>
<sequence length="285" mass="32267">MQFYESTSSKVLDKLLDLDVDPLGQFDEIIQKNDIKEEVAKKINDLLENPAASNFNNYLNTVQLNDVDSFIEFRLGRGERSAAVVRILDTSRPLTERKQYIIPNDVCIIFFGKGECEATVYEFEDEPNNDILNHNRKLIRKTTSIFKDGDVIYLKSGIHAFRINSNRNLAFLELSSNSHQPLVWNFDVQTEKMLHLSSGSILDARTAVALDIISCLGKEDCVDVVRKHYHSTSQHYIKWKAIEAASCISTNLATELLIDASRQPHPDLKNAAIKSLEMNGVTYNG</sequence>
<dbReference type="EMBL" id="FXWH01000001">
    <property type="protein sequence ID" value="SMQ59281.1"/>
    <property type="molecule type" value="Genomic_DNA"/>
</dbReference>
<dbReference type="Proteomes" id="UP000194450">
    <property type="component" value="Unassembled WGS sequence"/>
</dbReference>
<keyword evidence="2" id="KW-1185">Reference proteome</keyword>
<evidence type="ECO:0008006" key="3">
    <source>
        <dbReference type="Google" id="ProtNLM"/>
    </source>
</evidence>
<proteinExistence type="predicted"/>
<evidence type="ECO:0000313" key="2">
    <source>
        <dbReference type="Proteomes" id="UP000194450"/>
    </source>
</evidence>
<dbReference type="RefSeq" id="WP_086433438.1">
    <property type="nucleotide sequence ID" value="NZ_FXWH01000001.1"/>
</dbReference>
<name>A0A1Y6EDM8_9GAMM</name>
<dbReference type="AlphaFoldDB" id="A0A1Y6EDM8"/>
<dbReference type="OrthoDB" id="6064877at2"/>
<accession>A0A1Y6EDM8</accession>
<organism evidence="1 2">
    <name type="scientific">Pseudidiomarina planktonica</name>
    <dbReference type="NCBI Taxonomy" id="1323738"/>
    <lineage>
        <taxon>Bacteria</taxon>
        <taxon>Pseudomonadati</taxon>
        <taxon>Pseudomonadota</taxon>
        <taxon>Gammaproteobacteria</taxon>
        <taxon>Alteromonadales</taxon>
        <taxon>Idiomarinaceae</taxon>
        <taxon>Pseudidiomarina</taxon>
    </lineage>
</organism>
<reference evidence="2" key="1">
    <citation type="submission" date="2017-04" db="EMBL/GenBank/DDBJ databases">
        <authorList>
            <person name="Varghese N."/>
            <person name="Submissions S."/>
        </authorList>
    </citation>
    <scope>NUCLEOTIDE SEQUENCE [LARGE SCALE GENOMIC DNA]</scope>
</reference>
<evidence type="ECO:0000313" key="1">
    <source>
        <dbReference type="EMBL" id="SMQ59281.1"/>
    </source>
</evidence>
<protein>
    <recommendedName>
        <fullName evidence="3">HEAT repeat-containing protein</fullName>
    </recommendedName>
</protein>